<feature type="compositionally biased region" description="Polar residues" evidence="4">
    <location>
        <begin position="798"/>
        <end position="813"/>
    </location>
</feature>
<feature type="compositionally biased region" description="Polar residues" evidence="4">
    <location>
        <begin position="212"/>
        <end position="228"/>
    </location>
</feature>
<feature type="compositionally biased region" description="Basic and acidic residues" evidence="4">
    <location>
        <begin position="738"/>
        <end position="749"/>
    </location>
</feature>
<organism evidence="6">
    <name type="scientific">Rosellinia necatrix</name>
    <name type="common">White root-rot fungus</name>
    <dbReference type="NCBI Taxonomy" id="77044"/>
    <lineage>
        <taxon>Eukaryota</taxon>
        <taxon>Fungi</taxon>
        <taxon>Dikarya</taxon>
        <taxon>Ascomycota</taxon>
        <taxon>Pezizomycotina</taxon>
        <taxon>Sordariomycetes</taxon>
        <taxon>Xylariomycetidae</taxon>
        <taxon>Xylariales</taxon>
        <taxon>Xylariaceae</taxon>
        <taxon>Rosellinia</taxon>
    </lineage>
</organism>
<dbReference type="PANTHER" id="PTHR13326:SF21">
    <property type="entry name" value="PSEUDOURIDYLATE SYNTHASE PUS7L"/>
    <property type="match status" value="1"/>
</dbReference>
<dbReference type="GO" id="GO:0005634">
    <property type="term" value="C:nucleus"/>
    <property type="evidence" value="ECO:0007669"/>
    <property type="project" value="TreeGrafter"/>
</dbReference>
<feature type="region of interest" description="Disordered" evidence="4">
    <location>
        <begin position="782"/>
        <end position="813"/>
    </location>
</feature>
<dbReference type="InterPro" id="IPR020103">
    <property type="entry name" value="PsdUridine_synth_cat_dom_sf"/>
</dbReference>
<keyword evidence="2" id="KW-0819">tRNA processing</keyword>
<evidence type="ECO:0000256" key="3">
    <source>
        <dbReference type="ARBA" id="ARBA00023235"/>
    </source>
</evidence>
<feature type="domain" description="TRUD" evidence="5">
    <location>
        <begin position="361"/>
        <end position="629"/>
    </location>
</feature>
<feature type="region of interest" description="Disordered" evidence="4">
    <location>
        <begin position="201"/>
        <end position="235"/>
    </location>
</feature>
<dbReference type="AlphaFoldDB" id="A0A1W2TMN1"/>
<feature type="region of interest" description="Disordered" evidence="4">
    <location>
        <begin position="66"/>
        <end position="94"/>
    </location>
</feature>
<dbReference type="GO" id="GO:0008033">
    <property type="term" value="P:tRNA processing"/>
    <property type="evidence" value="ECO:0007669"/>
    <property type="project" value="UniProtKB-KW"/>
</dbReference>
<evidence type="ECO:0000256" key="1">
    <source>
        <dbReference type="ARBA" id="ARBA00007953"/>
    </source>
</evidence>
<dbReference type="GO" id="GO:0001522">
    <property type="term" value="P:pseudouridine synthesis"/>
    <property type="evidence" value="ECO:0007669"/>
    <property type="project" value="InterPro"/>
</dbReference>
<name>A0A1W2TMN1_ROSNE</name>
<dbReference type="Gene3D" id="3.30.2350.20">
    <property type="entry name" value="TruD, catalytic domain"/>
    <property type="match status" value="2"/>
</dbReference>
<accession>A0A1W2TMN1</accession>
<dbReference type="SUPFAM" id="SSF55120">
    <property type="entry name" value="Pseudouridine synthase"/>
    <property type="match status" value="1"/>
</dbReference>
<sequence length="929" mass="102494">MAQGNNASMRSSLEQRLGILHFVSTKKHGWSGQSRARFTDFQVNEITKDGEVVHLNDFYNNTRDQARAASQGNIMPVGTPKLDEPDEPVHTTSKDDTVANISEHTEDMPGASVDEPPTDNITESDKNALVDLVGQPSADELISLYSKIQQKSKTTSNTHGNICIPAIGDKSQRSLVHGEIRRIFGGKVDTTTASDGSIKATAVRGGSKQRGNRSINLRAQNNRQDPSQGSGGPYLHFSLYKENKDTMDALNHMAKALRIHPKAFGAAGTKDRRAVTVQRVSIKGRNPNSLIVLNERIGNVKIGDFKYEQHPIRLNDHDGNEFVIVLKNCVFSDTENLNFEEKLNVAKSIMDSALSQVIQRGFINYYGTQRFGTHRIGTQEIGMKILKEDFSGAIEALLSYDPLLLQESQDQDHAKGAHREDHAKGAHREDINRARACSAFLETKNPRAALEYLPPRCHVEKAIIQHLGKNPTDFVGALMSINRSMRTMYGHAYQSLVWNFVASKRWDRFGAEVINGDLVLVKSRSAATDGDQREAEASQVWEDDIAASQNYGFVAHAVTEDDLLDEKYSIYDVVLPTPGWDVIYPPNEIGDFYAEFMSEPKNGGLDPYNMRRRQRDFSLPGSYRKLMGKLKRVPTASVQAYSNDLEQLVPTDLDIIRARRAKEQAGYDARHEIAVASWHAFAQNAHLDKFKESKTGVTQREVEDLTPSTRINDMWVQTSVDGSNKRIKIATHTNTDIDEPRSISTHDENSMQVDGSRQNGKPAEIGLDVAAVYGQDGLDSLQGQQLDSKKAPTHQEIRSTTGRTSPQPVSTGGETITAVDVKNDLITQRMPTPELPHLVPDAGSDQVSIRAQLSNDSQQSQSGISPLAPTSIVATDKVEPTKTTTAVPAISSNPTKIAVILRFALDTSQYATIVIRELQGAPATNDNSA</sequence>
<dbReference type="InterPro" id="IPR042214">
    <property type="entry name" value="TruD_catalytic"/>
</dbReference>
<dbReference type="EMBL" id="DF977480">
    <property type="protein sequence ID" value="GAP89602.2"/>
    <property type="molecule type" value="Genomic_DNA"/>
</dbReference>
<protein>
    <submittedName>
        <fullName evidence="6">Putative tRNA pseudouridine synthase D</fullName>
    </submittedName>
</protein>
<reference evidence="6" key="1">
    <citation type="submission" date="2016-03" db="EMBL/GenBank/DDBJ databases">
        <title>Draft genome sequence of Rosellinia necatrix.</title>
        <authorList>
            <person name="Kanematsu S."/>
        </authorList>
    </citation>
    <scope>NUCLEOTIDE SEQUENCE [LARGE SCALE GENOMIC DNA]</scope>
    <source>
        <strain evidence="6">W97</strain>
    </source>
</reference>
<feature type="compositionally biased region" description="Basic and acidic residues" evidence="4">
    <location>
        <begin position="81"/>
        <end position="94"/>
    </location>
</feature>
<dbReference type="Pfam" id="PF01142">
    <property type="entry name" value="TruD"/>
    <property type="match status" value="1"/>
</dbReference>
<dbReference type="InterPro" id="IPR001656">
    <property type="entry name" value="PsdUridine_synth_TruD"/>
</dbReference>
<dbReference type="OMA" id="WINYFGH"/>
<comment type="similarity">
    <text evidence="1">Belongs to the pseudouridine synthase TruD family.</text>
</comment>
<evidence type="ECO:0000313" key="6">
    <source>
        <dbReference type="EMBL" id="GAP89602.2"/>
    </source>
</evidence>
<keyword evidence="3" id="KW-0413">Isomerase</keyword>
<dbReference type="GO" id="GO:0003723">
    <property type="term" value="F:RNA binding"/>
    <property type="evidence" value="ECO:0007669"/>
    <property type="project" value="InterPro"/>
</dbReference>
<dbReference type="InterPro" id="IPR020119">
    <property type="entry name" value="PsdUridine_synth_TruD_CS"/>
</dbReference>
<dbReference type="CDD" id="cd02576">
    <property type="entry name" value="PseudoU_synth_ScPUS7"/>
    <property type="match status" value="1"/>
</dbReference>
<dbReference type="OrthoDB" id="447290at2759"/>
<evidence type="ECO:0000256" key="4">
    <source>
        <dbReference type="SAM" id="MobiDB-lite"/>
    </source>
</evidence>
<dbReference type="InterPro" id="IPR011760">
    <property type="entry name" value="PsdUridine_synth_TruD_insert"/>
</dbReference>
<feature type="region of interest" description="Disordered" evidence="4">
    <location>
        <begin position="734"/>
        <end position="761"/>
    </location>
</feature>
<dbReference type="PANTHER" id="PTHR13326">
    <property type="entry name" value="TRNA PSEUDOURIDINE SYNTHASE D"/>
    <property type="match status" value="1"/>
</dbReference>
<dbReference type="PROSITE" id="PS50984">
    <property type="entry name" value="TRUD"/>
    <property type="match status" value="1"/>
</dbReference>
<dbReference type="STRING" id="77044.A0A1W2TMN1"/>
<evidence type="ECO:0000313" key="7">
    <source>
        <dbReference type="Proteomes" id="UP000054516"/>
    </source>
</evidence>
<evidence type="ECO:0000259" key="5">
    <source>
        <dbReference type="PROSITE" id="PS50984"/>
    </source>
</evidence>
<feature type="compositionally biased region" description="Basic and acidic residues" evidence="4">
    <location>
        <begin position="787"/>
        <end position="797"/>
    </location>
</feature>
<evidence type="ECO:0000256" key="2">
    <source>
        <dbReference type="ARBA" id="ARBA00022694"/>
    </source>
</evidence>
<proteinExistence type="inferred from homology"/>
<feature type="compositionally biased region" description="Polar residues" evidence="4">
    <location>
        <begin position="750"/>
        <end position="759"/>
    </location>
</feature>
<dbReference type="GO" id="GO:0009982">
    <property type="term" value="F:pseudouridine synthase activity"/>
    <property type="evidence" value="ECO:0007669"/>
    <property type="project" value="InterPro"/>
</dbReference>
<keyword evidence="7" id="KW-1185">Reference proteome</keyword>
<dbReference type="PIRSF" id="PIRSF037016">
    <property type="entry name" value="Pseudouridin_synth_euk_prd"/>
    <property type="match status" value="1"/>
</dbReference>
<dbReference type="PROSITE" id="PS01268">
    <property type="entry name" value="UPF0024"/>
    <property type="match status" value="1"/>
</dbReference>
<gene>
    <name evidence="6" type="ORF">SAMD00023353_3500090</name>
</gene>
<dbReference type="Proteomes" id="UP000054516">
    <property type="component" value="Unassembled WGS sequence"/>
</dbReference>